<comment type="caution">
    <text evidence="2">The sequence shown here is derived from an EMBL/GenBank/DDBJ whole genome shotgun (WGS) entry which is preliminary data.</text>
</comment>
<evidence type="ECO:0000313" key="2">
    <source>
        <dbReference type="EMBL" id="KAF2094991.1"/>
    </source>
</evidence>
<sequence>MAPIPNDKISVIDPATTSAGGRPNAPSPIAKGGAKMSAKGFTIYGETREDPHELEELMFPHKVEGYGCQRDAMQRLRQKGSPWWLASQLAHYGFECSLEWDDKRLLAALKSAVKHGQCKVVPDRLQQLEKDLRKEFEPAKQEYDAKMAAWEKRRAEEFRKMKDPVMEASYDANRFIKKYLFPPNIRQRTEAIALPGFKNKEVLVDVANEIPGLWALTCGKGGDILIIGWKRGEVEVVQKLFNDSAHLQSEEFREYYLARIRFGGESVRDIMKTFLRGRMNEQEREATTTLLELKVQFPYFG</sequence>
<reference evidence="2" key="1">
    <citation type="journal article" date="2020" name="Stud. Mycol.">
        <title>101 Dothideomycetes genomes: a test case for predicting lifestyles and emergence of pathogens.</title>
        <authorList>
            <person name="Haridas S."/>
            <person name="Albert R."/>
            <person name="Binder M."/>
            <person name="Bloem J."/>
            <person name="Labutti K."/>
            <person name="Salamov A."/>
            <person name="Andreopoulos B."/>
            <person name="Baker S."/>
            <person name="Barry K."/>
            <person name="Bills G."/>
            <person name="Bluhm B."/>
            <person name="Cannon C."/>
            <person name="Castanera R."/>
            <person name="Culley D."/>
            <person name="Daum C."/>
            <person name="Ezra D."/>
            <person name="Gonzalez J."/>
            <person name="Henrissat B."/>
            <person name="Kuo A."/>
            <person name="Liang C."/>
            <person name="Lipzen A."/>
            <person name="Lutzoni F."/>
            <person name="Magnuson J."/>
            <person name="Mondo S."/>
            <person name="Nolan M."/>
            <person name="Ohm R."/>
            <person name="Pangilinan J."/>
            <person name="Park H.-J."/>
            <person name="Ramirez L."/>
            <person name="Alfaro M."/>
            <person name="Sun H."/>
            <person name="Tritt A."/>
            <person name="Yoshinaga Y."/>
            <person name="Zwiers L.-H."/>
            <person name="Turgeon B."/>
            <person name="Goodwin S."/>
            <person name="Spatafora J."/>
            <person name="Crous P."/>
            <person name="Grigoriev I."/>
        </authorList>
    </citation>
    <scope>NUCLEOTIDE SEQUENCE</scope>
    <source>
        <strain evidence="2">CBS 133067</strain>
    </source>
</reference>
<gene>
    <name evidence="2" type="ORF">NA57DRAFT_79481</name>
</gene>
<dbReference type="AlphaFoldDB" id="A0A9P4M1U3"/>
<accession>A0A9P4M1U3</accession>
<name>A0A9P4M1U3_9PEZI</name>
<dbReference type="EMBL" id="ML978132">
    <property type="protein sequence ID" value="KAF2094991.1"/>
    <property type="molecule type" value="Genomic_DNA"/>
</dbReference>
<keyword evidence="3" id="KW-1185">Reference proteome</keyword>
<feature type="region of interest" description="Disordered" evidence="1">
    <location>
        <begin position="1"/>
        <end position="34"/>
    </location>
</feature>
<evidence type="ECO:0000313" key="3">
    <source>
        <dbReference type="Proteomes" id="UP000799772"/>
    </source>
</evidence>
<proteinExistence type="predicted"/>
<organism evidence="2 3">
    <name type="scientific">Rhizodiscina lignyota</name>
    <dbReference type="NCBI Taxonomy" id="1504668"/>
    <lineage>
        <taxon>Eukaryota</taxon>
        <taxon>Fungi</taxon>
        <taxon>Dikarya</taxon>
        <taxon>Ascomycota</taxon>
        <taxon>Pezizomycotina</taxon>
        <taxon>Dothideomycetes</taxon>
        <taxon>Pleosporomycetidae</taxon>
        <taxon>Aulographales</taxon>
        <taxon>Rhizodiscinaceae</taxon>
        <taxon>Rhizodiscina</taxon>
    </lineage>
</organism>
<evidence type="ECO:0000256" key="1">
    <source>
        <dbReference type="SAM" id="MobiDB-lite"/>
    </source>
</evidence>
<protein>
    <submittedName>
        <fullName evidence="2">Uncharacterized protein</fullName>
    </submittedName>
</protein>
<dbReference type="Proteomes" id="UP000799772">
    <property type="component" value="Unassembled WGS sequence"/>
</dbReference>
<dbReference type="OrthoDB" id="4630416at2759"/>